<dbReference type="GO" id="GO:0005737">
    <property type="term" value="C:cytoplasm"/>
    <property type="evidence" value="ECO:0007669"/>
    <property type="project" value="UniProtKB-ARBA"/>
</dbReference>
<dbReference type="Gene3D" id="1.10.150.310">
    <property type="entry name" value="Tex RuvX-like domain-like"/>
    <property type="match status" value="1"/>
</dbReference>
<dbReference type="InterPro" id="IPR003029">
    <property type="entry name" value="S1_domain"/>
</dbReference>
<dbReference type="InterPro" id="IPR055179">
    <property type="entry name" value="Tex-like_central_region"/>
</dbReference>
<proteinExistence type="predicted"/>
<dbReference type="Proteomes" id="UP001155241">
    <property type="component" value="Unassembled WGS sequence"/>
</dbReference>
<dbReference type="CDD" id="cd05685">
    <property type="entry name" value="S1_Tex"/>
    <property type="match status" value="1"/>
</dbReference>
<dbReference type="Pfam" id="PF16921">
    <property type="entry name" value="Tex_YqgF"/>
    <property type="match status" value="1"/>
</dbReference>
<dbReference type="InterPro" id="IPR023319">
    <property type="entry name" value="Tex-like_HTH_dom_sf"/>
</dbReference>
<gene>
    <name evidence="4" type="ORF">NG895_08900</name>
</gene>
<keyword evidence="5" id="KW-1185">Reference proteome</keyword>
<dbReference type="SMART" id="SM00732">
    <property type="entry name" value="YqgFc"/>
    <property type="match status" value="1"/>
</dbReference>
<evidence type="ECO:0000313" key="4">
    <source>
        <dbReference type="EMBL" id="MCO6044025.1"/>
    </source>
</evidence>
<dbReference type="SUPFAM" id="SSF53098">
    <property type="entry name" value="Ribonuclease H-like"/>
    <property type="match status" value="1"/>
</dbReference>
<reference evidence="4" key="1">
    <citation type="submission" date="2022-06" db="EMBL/GenBank/DDBJ databases">
        <title>Aeoliella straminimaris, a novel planctomycete from sediments.</title>
        <authorList>
            <person name="Vitorino I.R."/>
            <person name="Lage O.M."/>
        </authorList>
    </citation>
    <scope>NUCLEOTIDE SEQUENCE</scope>
    <source>
        <strain evidence="4">ICT_H6.2</strain>
    </source>
</reference>
<dbReference type="SMART" id="SM00316">
    <property type="entry name" value="S1"/>
    <property type="match status" value="1"/>
</dbReference>
<dbReference type="InterPro" id="IPR018974">
    <property type="entry name" value="Tex-like_N"/>
</dbReference>
<name>A0A9X2F851_9BACT</name>
<dbReference type="GO" id="GO:0003735">
    <property type="term" value="F:structural constituent of ribosome"/>
    <property type="evidence" value="ECO:0007669"/>
    <property type="project" value="TreeGrafter"/>
</dbReference>
<dbReference type="InterPro" id="IPR032639">
    <property type="entry name" value="Tex_YqgF"/>
</dbReference>
<dbReference type="InterPro" id="IPR010994">
    <property type="entry name" value="RuvA_2-like"/>
</dbReference>
<dbReference type="GO" id="GO:0006139">
    <property type="term" value="P:nucleobase-containing compound metabolic process"/>
    <property type="evidence" value="ECO:0007669"/>
    <property type="project" value="InterPro"/>
</dbReference>
<dbReference type="Pfam" id="PF22706">
    <property type="entry name" value="Tex_central_region"/>
    <property type="match status" value="1"/>
</dbReference>
<dbReference type="InterPro" id="IPR012340">
    <property type="entry name" value="NA-bd_OB-fold"/>
</dbReference>
<feature type="compositionally biased region" description="Basic and acidic residues" evidence="2">
    <location>
        <begin position="727"/>
        <end position="736"/>
    </location>
</feature>
<feature type="compositionally biased region" description="Basic and acidic residues" evidence="2">
    <location>
        <begin position="787"/>
        <end position="801"/>
    </location>
</feature>
<feature type="compositionally biased region" description="Basic and acidic residues" evidence="2">
    <location>
        <begin position="812"/>
        <end position="821"/>
    </location>
</feature>
<dbReference type="EMBL" id="JAMXLR010000028">
    <property type="protein sequence ID" value="MCO6044025.1"/>
    <property type="molecule type" value="Genomic_DNA"/>
</dbReference>
<feature type="region of interest" description="Disordered" evidence="2">
    <location>
        <begin position="722"/>
        <end position="821"/>
    </location>
</feature>
<dbReference type="PANTHER" id="PTHR10724">
    <property type="entry name" value="30S RIBOSOMAL PROTEIN S1"/>
    <property type="match status" value="1"/>
</dbReference>
<dbReference type="FunFam" id="2.40.50.140:FF:000051">
    <property type="entry name" value="RNA-binding transcriptional accessory protein"/>
    <property type="match status" value="1"/>
</dbReference>
<dbReference type="Gene3D" id="3.30.420.140">
    <property type="entry name" value="YqgF/RNase H-like domain"/>
    <property type="match status" value="1"/>
</dbReference>
<dbReference type="SUPFAM" id="SSF50249">
    <property type="entry name" value="Nucleic acid-binding proteins"/>
    <property type="match status" value="1"/>
</dbReference>
<dbReference type="Pfam" id="PF09371">
    <property type="entry name" value="Tex_N"/>
    <property type="match status" value="1"/>
</dbReference>
<dbReference type="FunFam" id="1.10.150.310:FF:000001">
    <property type="entry name" value="RNA-binding transcriptional accessory protein"/>
    <property type="match status" value="1"/>
</dbReference>
<accession>A0A9X2F851</accession>
<dbReference type="AlphaFoldDB" id="A0A9X2F851"/>
<dbReference type="Gene3D" id="2.40.50.140">
    <property type="entry name" value="Nucleic acid-binding proteins"/>
    <property type="match status" value="1"/>
</dbReference>
<dbReference type="FunFam" id="3.30.420.140:FF:000001">
    <property type="entry name" value="RNA-binding transcriptional accessory protein"/>
    <property type="match status" value="1"/>
</dbReference>
<dbReference type="InterPro" id="IPR037027">
    <property type="entry name" value="YqgF/RNaseH-like_dom_sf"/>
</dbReference>
<dbReference type="InterPro" id="IPR044146">
    <property type="entry name" value="S1_Tex"/>
</dbReference>
<dbReference type="InterPro" id="IPR012337">
    <property type="entry name" value="RNaseH-like_sf"/>
</dbReference>
<comment type="caution">
    <text evidence="4">The sequence shown here is derived from an EMBL/GenBank/DDBJ whole genome shotgun (WGS) entry which is preliminary data.</text>
</comment>
<dbReference type="InterPro" id="IPR041692">
    <property type="entry name" value="HHH_9"/>
</dbReference>
<dbReference type="Gene3D" id="1.10.3500.10">
    <property type="entry name" value="Tex N-terminal region-like"/>
    <property type="match status" value="1"/>
</dbReference>
<dbReference type="SUPFAM" id="SSF47781">
    <property type="entry name" value="RuvA domain 2-like"/>
    <property type="match status" value="2"/>
</dbReference>
<feature type="compositionally biased region" description="Basic residues" evidence="2">
    <location>
        <begin position="737"/>
        <end position="747"/>
    </location>
</feature>
<dbReference type="Pfam" id="PF00575">
    <property type="entry name" value="S1"/>
    <property type="match status" value="1"/>
</dbReference>
<dbReference type="Pfam" id="PF17674">
    <property type="entry name" value="HHH_9"/>
    <property type="match status" value="1"/>
</dbReference>
<dbReference type="InterPro" id="IPR006641">
    <property type="entry name" value="YqgF/RNaseH-like_dom"/>
</dbReference>
<dbReference type="InterPro" id="IPR023323">
    <property type="entry name" value="Tex-like_dom_sf"/>
</dbReference>
<feature type="compositionally biased region" description="Basic and acidic residues" evidence="2">
    <location>
        <begin position="760"/>
        <end position="774"/>
    </location>
</feature>
<dbReference type="GO" id="GO:0003729">
    <property type="term" value="F:mRNA binding"/>
    <property type="evidence" value="ECO:0007669"/>
    <property type="project" value="TreeGrafter"/>
</dbReference>
<evidence type="ECO:0000256" key="1">
    <source>
        <dbReference type="SAM" id="Coils"/>
    </source>
</evidence>
<evidence type="ECO:0000259" key="3">
    <source>
        <dbReference type="PROSITE" id="PS50126"/>
    </source>
</evidence>
<feature type="domain" description="S1 motif" evidence="3">
    <location>
        <begin position="655"/>
        <end position="724"/>
    </location>
</feature>
<dbReference type="FunFam" id="1.10.10.650:FF:000001">
    <property type="entry name" value="S1 RNA-binding domain 1"/>
    <property type="match status" value="1"/>
</dbReference>
<dbReference type="Pfam" id="PF12836">
    <property type="entry name" value="HHH_3"/>
    <property type="match status" value="1"/>
</dbReference>
<dbReference type="SUPFAM" id="SSF158832">
    <property type="entry name" value="Tex N-terminal region-like"/>
    <property type="match status" value="1"/>
</dbReference>
<dbReference type="RefSeq" id="WP_252852131.1">
    <property type="nucleotide sequence ID" value="NZ_JAMXLR010000028.1"/>
</dbReference>
<dbReference type="PANTHER" id="PTHR10724:SF10">
    <property type="entry name" value="S1 RNA-BINDING DOMAIN-CONTAINING PROTEIN 1"/>
    <property type="match status" value="1"/>
</dbReference>
<evidence type="ECO:0000256" key="2">
    <source>
        <dbReference type="SAM" id="MobiDB-lite"/>
    </source>
</evidence>
<dbReference type="PROSITE" id="PS50126">
    <property type="entry name" value="S1"/>
    <property type="match status" value="1"/>
</dbReference>
<dbReference type="InterPro" id="IPR050437">
    <property type="entry name" value="Ribos_protein_bS1-like"/>
</dbReference>
<organism evidence="4 5">
    <name type="scientific">Aeoliella straminimaris</name>
    <dbReference type="NCBI Taxonomy" id="2954799"/>
    <lineage>
        <taxon>Bacteria</taxon>
        <taxon>Pseudomonadati</taxon>
        <taxon>Planctomycetota</taxon>
        <taxon>Planctomycetia</taxon>
        <taxon>Pirellulales</taxon>
        <taxon>Lacipirellulaceae</taxon>
        <taxon>Aeoliella</taxon>
    </lineage>
</organism>
<evidence type="ECO:0000313" key="5">
    <source>
        <dbReference type="Proteomes" id="UP001155241"/>
    </source>
</evidence>
<feature type="coiled-coil region" evidence="1">
    <location>
        <begin position="51"/>
        <end position="99"/>
    </location>
</feature>
<dbReference type="GO" id="GO:0006412">
    <property type="term" value="P:translation"/>
    <property type="evidence" value="ECO:0007669"/>
    <property type="project" value="TreeGrafter"/>
</dbReference>
<feature type="region of interest" description="Disordered" evidence="2">
    <location>
        <begin position="827"/>
        <end position="846"/>
    </location>
</feature>
<dbReference type="Gene3D" id="1.10.10.650">
    <property type="entry name" value="RuvA domain 2-like"/>
    <property type="match status" value="1"/>
</dbReference>
<keyword evidence="1" id="KW-0175">Coiled coil</keyword>
<sequence>MDSPLVIDFARVARKTKLPADQVRATVELLDSGNTIPFITRYRRDQTGGLDEEQIEQIRAAADELRQLEARKGTILRSLETQNKLTQELRKQVESAETLRRLEDLYLPFKPKKQSLASKAREQGLEPLADEIQNEISSAMDLDARAADFVNEDKGIKEAALALVGAGHILAERFSESVELRQRVRKLFRKTAKLTSTKISDDHKKNPLFKDYFEYHEPVTKVPPHRVLAINRGEKAKVLRVGIESDTAAIEEQAIELMVRPDHTHAEFLKGCVRDSLERLVIPSLERETRRELTDKAETHAVEVFARNLKALLLQPPVPGRRVLAIDPGYKNGCKLAMIDEHGNLMALGLVNITGSEEKTAEARGQLLDVIREHSPNVIAIGNGSACRPTENMVSDLLSTDLADTEIQYVIVNEAGASVYSTSAIGREEFPECEAIDRSAISIGRRLQDPLSELVKIDPASIGVGLYQHDAKPAHLKDTLEQTVQSCVSFVGVDVNTASSALLRNVAGLNQLVARRILEYRTEHGPFKSRASLRDVKGLGDATFVQAAGFLKVEEGENPLDATWVHPESYDAATRLLAELGIELEQVGKPGWADSFAEALKDRDRTELATKLELGEHALGQLIEALERPGRDLRADLAPPVFRRDVVKLDDLAVGMQLRGTVLNVVDFGAFVDVGLSDSGLVHVSQLQNDYVRDPHEVVAVGDQVDCWVTAIDTDRRRVALTMIEPGTERPKPEKGSRRKPRRRAKPAAKEGEQTAAKSEGQRPPRQKREDRGGRGNRGGKRGQRGKRPERTQDRHGAYEKRAKRKVVPLTKEMEEGKEAMRSFSDLLQFVQKKEQDKPGEGGQKN</sequence>
<protein>
    <submittedName>
        <fullName evidence="4">RNA-binding transcriptional accessory protein</fullName>
    </submittedName>
</protein>